<keyword evidence="3" id="KW-1185">Reference proteome</keyword>
<keyword evidence="1" id="KW-0472">Membrane</keyword>
<dbReference type="Proteomes" id="UP000282613">
    <property type="component" value="Unassembled WGS sequence"/>
</dbReference>
<feature type="transmembrane region" description="Helical" evidence="1">
    <location>
        <begin position="463"/>
        <end position="490"/>
    </location>
</feature>
<reference evidence="2 3" key="2">
    <citation type="submission" date="2018-11" db="EMBL/GenBank/DDBJ databases">
        <authorList>
            <consortium name="Pathogen Informatics"/>
        </authorList>
    </citation>
    <scope>NUCLEOTIDE SEQUENCE [LARGE SCALE GENOMIC DNA]</scope>
</reference>
<gene>
    <name evidence="2" type="ORF">TASK_LOCUS3605</name>
</gene>
<keyword evidence="1" id="KW-1133">Transmembrane helix</keyword>
<organism evidence="4">
    <name type="scientific">Taenia asiatica</name>
    <name type="common">Asian tapeworm</name>
    <dbReference type="NCBI Taxonomy" id="60517"/>
    <lineage>
        <taxon>Eukaryota</taxon>
        <taxon>Metazoa</taxon>
        <taxon>Spiralia</taxon>
        <taxon>Lophotrochozoa</taxon>
        <taxon>Platyhelminthes</taxon>
        <taxon>Cestoda</taxon>
        <taxon>Eucestoda</taxon>
        <taxon>Cyclophyllidea</taxon>
        <taxon>Taeniidae</taxon>
        <taxon>Taenia</taxon>
    </lineage>
</organism>
<dbReference type="OrthoDB" id="6239287at2759"/>
<reference evidence="4" key="1">
    <citation type="submission" date="2016-04" db="UniProtKB">
        <authorList>
            <consortium name="WormBaseParasite"/>
        </authorList>
    </citation>
    <scope>IDENTIFICATION</scope>
</reference>
<feature type="transmembrane region" description="Helical" evidence="1">
    <location>
        <begin position="567"/>
        <end position="588"/>
    </location>
</feature>
<sequence>MCPFLGLAKRIRIKSEDLLQTQAEEITAEVKHGDRRQYFMLRKSGVFILINITSVDLLRVFEEVHHTGDNAHILASSLGLGPSDKTRHDFEHVTSNFCRTPIPDRYFIILQSFRNRYTLAYRASCSASEAGACNSRTRRLATLKRSLNKQCSRNLAAPLADNENASDSFYCIKDSPLLNNLFGQYVEESIYVKKSHDCSKFQMACLKCFEQANLAANSNTYMLWRENCDRQIKCYNTPGCLGYYSPPCYPDDQQEHLENGTCVKGGSNSCFPLRCTNQDHGIATKKEGVVGKLNIKIYSQRLLTSHIPLISCSIVSLGRTEVTPVYLNIYVALEEPLGSPFLHQDLLIFPTHENRSRDVHSHSTYDFSIQLRFPRLSQLTEGKRGRQQQQQQQGLRKLIISIQDCFQIQKVQFFMFASEESLETMMWDETLGNEKGDQFENLTTTTATLSMLSRVLSPKDANAIPYLVLFFASAVVMLFLLIINTFICLIERQRKDRSHGIHLKHLHLKDSNNKEFVVISGRKSKHQEGGYIPLNSKIPRYLFKQSEIPRRNFSCAKKGILVTYTSFRVFYTFIFTFSVALSILFSFWPPIGVENLGSVSVWNKGILLPLRQREAARRESDTEKLLNQHSAKAAQLVHACQDTLIRQIVDVAREVDRTVQEVLDAELNPQKSKENMFEWLEAFVHRQMNDLDLAVQDYISHLRAELDNSMMPDVVRFSELLSSIYASQWLLFVKRMMNSTHIPWDMNAPEVQFVPTPEHLNALRLKVSNIEFARQFGLAEAENFLFIPTLITSLLEDLVLSKVPSKTLQSNFIASVYKESESTLQGGVDQAFSVEQDVFKPLVLRSFTTLDDLEVVHQEQVARTSFSTIPALKPEVKRRPSGELFSLHLVPLSLGQLRLTLFLIDCYLIVTRFYNTYIILREILVGRRLVVDAASYLSILASLPPQKQENGEVKVEETKSTRYSVFQEETHYQCGHSPAVKPHIVSSTPFMHEFKKKP</sequence>
<name>A0A158R7C7_TAEAS</name>
<dbReference type="WBParaSite" id="TASK_0000360401-mRNA-1">
    <property type="protein sequence ID" value="TASK_0000360401-mRNA-1"/>
    <property type="gene ID" value="TASK_0000360401"/>
</dbReference>
<protein>
    <submittedName>
        <fullName evidence="4">Cadherin EGF LAG seven-pass G-type receptor 1</fullName>
    </submittedName>
</protein>
<proteinExistence type="predicted"/>
<evidence type="ECO:0000313" key="3">
    <source>
        <dbReference type="Proteomes" id="UP000282613"/>
    </source>
</evidence>
<evidence type="ECO:0000313" key="4">
    <source>
        <dbReference type="WBParaSite" id="TASK_0000360401-mRNA-1"/>
    </source>
</evidence>
<keyword evidence="1" id="KW-0812">Transmembrane</keyword>
<dbReference type="AlphaFoldDB" id="A0A158R7C7"/>
<dbReference type="EMBL" id="UYRS01018305">
    <property type="protein sequence ID" value="VDK32070.1"/>
    <property type="molecule type" value="Genomic_DNA"/>
</dbReference>
<evidence type="ECO:0000313" key="2">
    <source>
        <dbReference type="EMBL" id="VDK32070.1"/>
    </source>
</evidence>
<evidence type="ECO:0000256" key="1">
    <source>
        <dbReference type="SAM" id="Phobius"/>
    </source>
</evidence>
<accession>A0A158R7C7</accession>